<dbReference type="EMBL" id="QRKB01000018">
    <property type="protein sequence ID" value="RHH82523.1"/>
    <property type="molecule type" value="Genomic_DNA"/>
</dbReference>
<dbReference type="PROSITE" id="PS50879">
    <property type="entry name" value="RNASE_H_1"/>
    <property type="match status" value="1"/>
</dbReference>
<comment type="catalytic activity">
    <reaction evidence="1">
        <text>Endonucleolytic cleavage to 5'-phosphomonoester.</text>
        <dbReference type="EC" id="3.1.26.4"/>
    </reaction>
</comment>
<dbReference type="PANTHER" id="PTHR10642:SF26">
    <property type="entry name" value="RIBONUCLEASE H1"/>
    <property type="match status" value="1"/>
</dbReference>
<comment type="caution">
    <text evidence="9">The sequence shown here is derived from an EMBL/GenBank/DDBJ whole genome shotgun (WGS) entry which is preliminary data.</text>
</comment>
<dbReference type="InterPro" id="IPR002156">
    <property type="entry name" value="RNaseH_domain"/>
</dbReference>
<keyword evidence="4" id="KW-0540">Nuclease</keyword>
<dbReference type="Gene3D" id="3.30.420.10">
    <property type="entry name" value="Ribonuclease H-like superfamily/Ribonuclease H"/>
    <property type="match status" value="1"/>
</dbReference>
<evidence type="ECO:0000256" key="1">
    <source>
        <dbReference type="ARBA" id="ARBA00000077"/>
    </source>
</evidence>
<sequence>MFVLVTYIERKKIYNKQLVMDKPTYEKFKRYCISKNYGTDEYIKSLYDYLDERKWKKANGGEPVNWMILTDANFGVFNAKGKFSRAIREKLAEKSENFDPVEPFPDNGMNYVAYTDGSCDNHSKYKAGGSAYIVLKDGEIVKMKNHGRLQTTNNRMELLAIISAAKSCPDGAYLDIYTDSQYCILVLSKSYKPKKNPDLYELYKKCSAHLAGVRFHWVKGHNGDKYNEMVDNLAYGAYCDICDQYNIEKSKRH</sequence>
<evidence type="ECO:0000256" key="2">
    <source>
        <dbReference type="ARBA" id="ARBA00005300"/>
    </source>
</evidence>
<dbReference type="InterPro" id="IPR012337">
    <property type="entry name" value="RNaseH-like_sf"/>
</dbReference>
<dbReference type="AlphaFoldDB" id="A0A414Y8N0"/>
<evidence type="ECO:0000313" key="9">
    <source>
        <dbReference type="EMBL" id="RHH82523.1"/>
    </source>
</evidence>
<name>A0A414Y8N0_9BACT</name>
<accession>A0A414Y8N0</accession>
<dbReference type="Proteomes" id="UP000284548">
    <property type="component" value="Unassembled WGS sequence"/>
</dbReference>
<dbReference type="Pfam" id="PF00075">
    <property type="entry name" value="RNase_H"/>
    <property type="match status" value="1"/>
</dbReference>
<organism evidence="9 10">
    <name type="scientific">Segatella copri</name>
    <dbReference type="NCBI Taxonomy" id="165179"/>
    <lineage>
        <taxon>Bacteria</taxon>
        <taxon>Pseudomonadati</taxon>
        <taxon>Bacteroidota</taxon>
        <taxon>Bacteroidia</taxon>
        <taxon>Bacteroidales</taxon>
        <taxon>Prevotellaceae</taxon>
        <taxon>Segatella</taxon>
    </lineage>
</organism>
<evidence type="ECO:0000256" key="3">
    <source>
        <dbReference type="ARBA" id="ARBA00012180"/>
    </source>
</evidence>
<dbReference type="PANTHER" id="PTHR10642">
    <property type="entry name" value="RIBONUCLEASE H1"/>
    <property type="match status" value="1"/>
</dbReference>
<dbReference type="InterPro" id="IPR036397">
    <property type="entry name" value="RNaseH_sf"/>
</dbReference>
<dbReference type="GO" id="GO:0043137">
    <property type="term" value="P:DNA replication, removal of RNA primer"/>
    <property type="evidence" value="ECO:0007669"/>
    <property type="project" value="TreeGrafter"/>
</dbReference>
<reference evidence="9 10" key="1">
    <citation type="submission" date="2018-08" db="EMBL/GenBank/DDBJ databases">
        <title>A genome reference for cultivated species of the human gut microbiota.</title>
        <authorList>
            <person name="Zou Y."/>
            <person name="Xue W."/>
            <person name="Luo G."/>
        </authorList>
    </citation>
    <scope>NUCLEOTIDE SEQUENCE [LARGE SCALE GENOMIC DNA]</scope>
    <source>
        <strain evidence="9 10">AM16-54</strain>
    </source>
</reference>
<keyword evidence="5" id="KW-0479">Metal-binding</keyword>
<proteinExistence type="inferred from homology"/>
<keyword evidence="6" id="KW-0255">Endonuclease</keyword>
<comment type="similarity">
    <text evidence="2">Belongs to the RNase H family.</text>
</comment>
<evidence type="ECO:0000256" key="4">
    <source>
        <dbReference type="ARBA" id="ARBA00022722"/>
    </source>
</evidence>
<dbReference type="GO" id="GO:0003676">
    <property type="term" value="F:nucleic acid binding"/>
    <property type="evidence" value="ECO:0007669"/>
    <property type="project" value="InterPro"/>
</dbReference>
<gene>
    <name evidence="9" type="ORF">DW192_08330</name>
</gene>
<evidence type="ECO:0000313" key="10">
    <source>
        <dbReference type="Proteomes" id="UP000284548"/>
    </source>
</evidence>
<dbReference type="GO" id="GO:0046872">
    <property type="term" value="F:metal ion binding"/>
    <property type="evidence" value="ECO:0007669"/>
    <property type="project" value="UniProtKB-KW"/>
</dbReference>
<dbReference type="GO" id="GO:0004523">
    <property type="term" value="F:RNA-DNA hybrid ribonuclease activity"/>
    <property type="evidence" value="ECO:0007669"/>
    <property type="project" value="UniProtKB-EC"/>
</dbReference>
<protein>
    <recommendedName>
        <fullName evidence="3">ribonuclease H</fullName>
        <ecNumber evidence="3">3.1.26.4</ecNumber>
    </recommendedName>
</protein>
<evidence type="ECO:0000256" key="5">
    <source>
        <dbReference type="ARBA" id="ARBA00022723"/>
    </source>
</evidence>
<evidence type="ECO:0000259" key="8">
    <source>
        <dbReference type="PROSITE" id="PS50879"/>
    </source>
</evidence>
<dbReference type="SUPFAM" id="SSF53098">
    <property type="entry name" value="Ribonuclease H-like"/>
    <property type="match status" value="1"/>
</dbReference>
<dbReference type="InterPro" id="IPR050092">
    <property type="entry name" value="RNase_H"/>
</dbReference>
<keyword evidence="7" id="KW-0378">Hydrolase</keyword>
<evidence type="ECO:0000256" key="6">
    <source>
        <dbReference type="ARBA" id="ARBA00022759"/>
    </source>
</evidence>
<dbReference type="EC" id="3.1.26.4" evidence="3"/>
<feature type="domain" description="RNase H type-1" evidence="8">
    <location>
        <begin position="107"/>
        <end position="239"/>
    </location>
</feature>
<evidence type="ECO:0000256" key="7">
    <source>
        <dbReference type="ARBA" id="ARBA00022801"/>
    </source>
</evidence>